<sequence>MSRSPESIPYPVCTIPFSRDARATRPRLFLILSLFPRLDARMFVLPLVPEHTYARRYLAIDCSVLYSRSSASCTLPST</sequence>
<gene>
    <name evidence="1" type="ORF">BDV98DRAFT_578441</name>
</gene>
<proteinExistence type="predicted"/>
<evidence type="ECO:0000313" key="2">
    <source>
        <dbReference type="Proteomes" id="UP000305067"/>
    </source>
</evidence>
<reference evidence="1 2" key="1">
    <citation type="journal article" date="2019" name="Nat. Ecol. Evol.">
        <title>Megaphylogeny resolves global patterns of mushroom evolution.</title>
        <authorList>
            <person name="Varga T."/>
            <person name="Krizsan K."/>
            <person name="Foldi C."/>
            <person name="Dima B."/>
            <person name="Sanchez-Garcia M."/>
            <person name="Sanchez-Ramirez S."/>
            <person name="Szollosi G.J."/>
            <person name="Szarkandi J.G."/>
            <person name="Papp V."/>
            <person name="Albert L."/>
            <person name="Andreopoulos W."/>
            <person name="Angelini C."/>
            <person name="Antonin V."/>
            <person name="Barry K.W."/>
            <person name="Bougher N.L."/>
            <person name="Buchanan P."/>
            <person name="Buyck B."/>
            <person name="Bense V."/>
            <person name="Catcheside P."/>
            <person name="Chovatia M."/>
            <person name="Cooper J."/>
            <person name="Damon W."/>
            <person name="Desjardin D."/>
            <person name="Finy P."/>
            <person name="Geml J."/>
            <person name="Haridas S."/>
            <person name="Hughes K."/>
            <person name="Justo A."/>
            <person name="Karasinski D."/>
            <person name="Kautmanova I."/>
            <person name="Kiss B."/>
            <person name="Kocsube S."/>
            <person name="Kotiranta H."/>
            <person name="LaButti K.M."/>
            <person name="Lechner B.E."/>
            <person name="Liimatainen K."/>
            <person name="Lipzen A."/>
            <person name="Lukacs Z."/>
            <person name="Mihaltcheva S."/>
            <person name="Morgado L.N."/>
            <person name="Niskanen T."/>
            <person name="Noordeloos M.E."/>
            <person name="Ohm R.A."/>
            <person name="Ortiz-Santana B."/>
            <person name="Ovrebo C."/>
            <person name="Racz N."/>
            <person name="Riley R."/>
            <person name="Savchenko A."/>
            <person name="Shiryaev A."/>
            <person name="Soop K."/>
            <person name="Spirin V."/>
            <person name="Szebenyi C."/>
            <person name="Tomsovsky M."/>
            <person name="Tulloss R.E."/>
            <person name="Uehling J."/>
            <person name="Grigoriev I.V."/>
            <person name="Vagvolgyi C."/>
            <person name="Papp T."/>
            <person name="Martin F.M."/>
            <person name="Miettinen O."/>
            <person name="Hibbett D.S."/>
            <person name="Nagy L.G."/>
        </authorList>
    </citation>
    <scope>NUCLEOTIDE SEQUENCE [LARGE SCALE GENOMIC DNA]</scope>
    <source>
        <strain evidence="1 2">CBS 309.79</strain>
    </source>
</reference>
<dbReference type="AlphaFoldDB" id="A0A5C3PYX6"/>
<dbReference type="STRING" id="1884261.A0A5C3PYX6"/>
<protein>
    <submittedName>
        <fullName evidence="1">Uncharacterized protein</fullName>
    </submittedName>
</protein>
<dbReference type="EMBL" id="ML179011">
    <property type="protein sequence ID" value="TFK95054.1"/>
    <property type="molecule type" value="Genomic_DNA"/>
</dbReference>
<evidence type="ECO:0000313" key="1">
    <source>
        <dbReference type="EMBL" id="TFK95054.1"/>
    </source>
</evidence>
<name>A0A5C3PYX6_9AGAR</name>
<dbReference type="Proteomes" id="UP000305067">
    <property type="component" value="Unassembled WGS sequence"/>
</dbReference>
<organism evidence="1 2">
    <name type="scientific">Pterulicium gracile</name>
    <dbReference type="NCBI Taxonomy" id="1884261"/>
    <lineage>
        <taxon>Eukaryota</taxon>
        <taxon>Fungi</taxon>
        <taxon>Dikarya</taxon>
        <taxon>Basidiomycota</taxon>
        <taxon>Agaricomycotina</taxon>
        <taxon>Agaricomycetes</taxon>
        <taxon>Agaricomycetidae</taxon>
        <taxon>Agaricales</taxon>
        <taxon>Pleurotineae</taxon>
        <taxon>Pterulaceae</taxon>
        <taxon>Pterulicium</taxon>
    </lineage>
</organism>
<accession>A0A5C3PYX6</accession>
<keyword evidence="2" id="KW-1185">Reference proteome</keyword>